<organism evidence="4">
    <name type="scientific">Haloferax sp. CBA1149</name>
    <dbReference type="NCBI Taxonomy" id="2650753"/>
    <lineage>
        <taxon>Archaea</taxon>
        <taxon>Methanobacteriati</taxon>
        <taxon>Methanobacteriota</taxon>
        <taxon>Stenosarchaea group</taxon>
        <taxon>Halobacteria</taxon>
        <taxon>Halobacteriales</taxon>
        <taxon>Haloferacaceae</taxon>
        <taxon>Haloferax</taxon>
    </lineage>
</organism>
<reference evidence="4" key="1">
    <citation type="submission" date="2019-09" db="EMBL/GenBank/DDBJ databases">
        <title>Genomic analysis of Haloferax sp. CBA1149.</title>
        <authorList>
            <person name="Roh S.W."/>
        </authorList>
    </citation>
    <scope>NUCLEOTIDE SEQUENCE</scope>
    <source>
        <strain evidence="4">CBA1149</strain>
    </source>
</reference>
<protein>
    <recommendedName>
        <fullName evidence="5">Transmembrane glycoprotein / HTH domain protein</fullName>
    </recommendedName>
</protein>
<name>A0A643K175_9EURY</name>
<proteinExistence type="predicted"/>
<sequence length="382" mass="40952">MRSAVLIVALLTIVAGVVAPVAAETPSVADTTGTETTASFDDSHVVAQQSALERSPQTDIFIELHGDQSASWRIEMRYELETENETAAFEEFAREYEAGTSNVGLDAALFERVSDTAESQTGRSMTIENATSTAFIQNETGVVVLTFTWTNFLEQTDNGLRLGDAFSAGADQTWLTSLRANQNLTIQTPPGYAVSSTSLPLEDNAIVIEGPRSFESTEELTVSYVSTGGPPAQIPWETLIGGLVAAVALAGAVAVYVRRQQGDEREPPTGSDFTSGADTAHESDQGPMTEPSEAVVGPTESPDEDVDVDLLSDEERVELLLEQNGGRMKQANIVKETGWSDAKVSQLLSAMADNGRVEKLRLGRENLISLPDEDDEDDEDGA</sequence>
<dbReference type="Pfam" id="PF24036">
    <property type="entry name" value="DUF7345"/>
    <property type="match status" value="1"/>
</dbReference>
<comment type="caution">
    <text evidence="4">The sequence shown here is derived from an EMBL/GenBank/DDBJ whole genome shotgun (WGS) entry which is preliminary data.</text>
</comment>
<evidence type="ECO:0000259" key="3">
    <source>
        <dbReference type="Pfam" id="PF24036"/>
    </source>
</evidence>
<feature type="region of interest" description="Disordered" evidence="1">
    <location>
        <begin position="260"/>
        <end position="306"/>
    </location>
</feature>
<feature type="domain" description="DUF7345" evidence="3">
    <location>
        <begin position="62"/>
        <end position="192"/>
    </location>
</feature>
<dbReference type="AlphaFoldDB" id="A0A643K175"/>
<dbReference type="SUPFAM" id="SSF46785">
    <property type="entry name" value="Winged helix' DNA-binding domain"/>
    <property type="match status" value="1"/>
</dbReference>
<accession>A0A643K175</accession>
<dbReference type="Pfam" id="PF24034">
    <property type="entry name" value="DUF7343"/>
    <property type="match status" value="1"/>
</dbReference>
<dbReference type="EMBL" id="VZUS01000001">
    <property type="protein sequence ID" value="KAB1186865.1"/>
    <property type="molecule type" value="Genomic_DNA"/>
</dbReference>
<dbReference type="InterPro" id="IPR055767">
    <property type="entry name" value="DUF7343"/>
</dbReference>
<evidence type="ECO:0000259" key="2">
    <source>
        <dbReference type="Pfam" id="PF24034"/>
    </source>
</evidence>
<gene>
    <name evidence="4" type="ORF">Hfx1149_02010</name>
</gene>
<feature type="domain" description="DUF7343" evidence="2">
    <location>
        <begin position="310"/>
        <end position="371"/>
    </location>
</feature>
<evidence type="ECO:0000313" key="4">
    <source>
        <dbReference type="EMBL" id="KAB1186865.1"/>
    </source>
</evidence>
<dbReference type="RefSeq" id="WP_151134949.1">
    <property type="nucleotide sequence ID" value="NZ_VZUS01000001.1"/>
</dbReference>
<dbReference type="InterPro" id="IPR055769">
    <property type="entry name" value="DUF7345"/>
</dbReference>
<dbReference type="InterPro" id="IPR036390">
    <property type="entry name" value="WH_DNA-bd_sf"/>
</dbReference>
<evidence type="ECO:0000256" key="1">
    <source>
        <dbReference type="SAM" id="MobiDB-lite"/>
    </source>
</evidence>
<evidence type="ECO:0008006" key="5">
    <source>
        <dbReference type="Google" id="ProtNLM"/>
    </source>
</evidence>